<protein>
    <submittedName>
        <fullName evidence="3">Uncharacterized protein</fullName>
    </submittedName>
</protein>
<accession>A0A2S7VS78</accession>
<organism evidence="3 4">
    <name type="scientific">Vibrio chagasii</name>
    <dbReference type="NCBI Taxonomy" id="170679"/>
    <lineage>
        <taxon>Bacteria</taxon>
        <taxon>Pseudomonadati</taxon>
        <taxon>Pseudomonadota</taxon>
        <taxon>Gammaproteobacteria</taxon>
        <taxon>Vibrionales</taxon>
        <taxon>Vibrionaceae</taxon>
        <taxon>Vibrio</taxon>
    </lineage>
</organism>
<feature type="compositionally biased region" description="Basic and acidic residues" evidence="1">
    <location>
        <begin position="11"/>
        <end position="20"/>
    </location>
</feature>
<keyword evidence="4" id="KW-1185">Reference proteome</keyword>
<proteinExistence type="predicted"/>
<dbReference type="Proteomes" id="UP000238707">
    <property type="component" value="Unassembled WGS sequence"/>
</dbReference>
<evidence type="ECO:0000256" key="1">
    <source>
        <dbReference type="SAM" id="MobiDB-lite"/>
    </source>
</evidence>
<dbReference type="AlphaFoldDB" id="A0A2S7VS78"/>
<evidence type="ECO:0000313" key="4">
    <source>
        <dbReference type="Proteomes" id="UP000238707"/>
    </source>
</evidence>
<sequence>MAVQQKHGERHGRMGFENDFTKDQGQRFTEVANNAVKRRIKKREVEAPFVHSAKESALKTVTRSKWENRSRVRQVVWIIVIGLVSLWAMYMAG</sequence>
<evidence type="ECO:0000256" key="2">
    <source>
        <dbReference type="SAM" id="Phobius"/>
    </source>
</evidence>
<dbReference type="EMBL" id="MSCI01000001">
    <property type="protein sequence ID" value="PQJ64371.1"/>
    <property type="molecule type" value="Genomic_DNA"/>
</dbReference>
<feature type="transmembrane region" description="Helical" evidence="2">
    <location>
        <begin position="75"/>
        <end position="92"/>
    </location>
</feature>
<feature type="region of interest" description="Disordered" evidence="1">
    <location>
        <begin position="1"/>
        <end position="20"/>
    </location>
</feature>
<dbReference type="RefSeq" id="WP_105023965.1">
    <property type="nucleotide sequence ID" value="NZ_MSCI01000001.1"/>
</dbReference>
<keyword evidence="2" id="KW-1133">Transmembrane helix</keyword>
<gene>
    <name evidence="3" type="ORF">BTO10_06190</name>
</gene>
<reference evidence="3 4" key="1">
    <citation type="submission" date="2016-12" db="EMBL/GenBank/DDBJ databases">
        <title>Diversity of luminous bacteria.</title>
        <authorList>
            <person name="Yoshizawa S."/>
            <person name="Kogure K."/>
        </authorList>
    </citation>
    <scope>NUCLEOTIDE SEQUENCE [LARGE SCALE GENOMIC DNA]</scope>
    <source>
        <strain evidence="3 4">LC2-408</strain>
    </source>
</reference>
<comment type="caution">
    <text evidence="3">The sequence shown here is derived from an EMBL/GenBank/DDBJ whole genome shotgun (WGS) entry which is preliminary data.</text>
</comment>
<keyword evidence="2" id="KW-0472">Membrane</keyword>
<evidence type="ECO:0000313" key="3">
    <source>
        <dbReference type="EMBL" id="PQJ64371.1"/>
    </source>
</evidence>
<keyword evidence="2" id="KW-0812">Transmembrane</keyword>
<name>A0A2S7VS78_9VIBR</name>